<reference evidence="8 9" key="1">
    <citation type="submission" date="2023-03" db="EMBL/GenBank/DDBJ databases">
        <title>High-quality genome of Scylla paramamosain provides insights in environmental adaptation.</title>
        <authorList>
            <person name="Zhang L."/>
        </authorList>
    </citation>
    <scope>NUCLEOTIDE SEQUENCE [LARGE SCALE GENOMIC DNA]</scope>
    <source>
        <strain evidence="8">LZ_2023a</strain>
        <tissue evidence="8">Muscle</tissue>
    </source>
</reference>
<evidence type="ECO:0000256" key="6">
    <source>
        <dbReference type="ARBA" id="ARBA00023239"/>
    </source>
</evidence>
<dbReference type="InterPro" id="IPR036778">
    <property type="entry name" value="OHCU_decarboxylase_sf"/>
</dbReference>
<keyword evidence="6" id="KW-0456">Lyase</keyword>
<keyword evidence="4" id="KW-0659">Purine metabolism</keyword>
<keyword evidence="9" id="KW-1185">Reference proteome</keyword>
<dbReference type="PANTHER" id="PTHR43466">
    <property type="entry name" value="2-OXO-4-HYDROXY-4-CARBOXY-5-UREIDOIMIDAZOLINE DECARBOXYLASE-RELATED"/>
    <property type="match status" value="1"/>
</dbReference>
<accession>A0AAW0T7E5</accession>
<evidence type="ECO:0000256" key="2">
    <source>
        <dbReference type="ARBA" id="ARBA00004754"/>
    </source>
</evidence>
<dbReference type="Proteomes" id="UP001487740">
    <property type="component" value="Unassembled WGS sequence"/>
</dbReference>
<dbReference type="GO" id="GO:0051997">
    <property type="term" value="F:2-oxo-4-hydroxy-4-carboxy-5-ureidoimidazoline decarboxylase activity"/>
    <property type="evidence" value="ECO:0007669"/>
    <property type="project" value="UniProtKB-EC"/>
</dbReference>
<dbReference type="PANTHER" id="PTHR43466:SF1">
    <property type="entry name" value="2-OXO-4-HYDROXY-4-CARBOXY-5-UREIDOIMIDAZOLINE DECARBOXYLASE-RELATED"/>
    <property type="match status" value="1"/>
</dbReference>
<dbReference type="AlphaFoldDB" id="A0AAW0T7E5"/>
<gene>
    <name evidence="8" type="ORF">O3P69_011573</name>
</gene>
<sequence length="176" mass="19965">MESEHNSISISILKVSHVNSLSDEDFIITFGNLVENCPLVAAAVVRSRPFNSLKHLHAEICSFIDKLPVKGREGILRGFSMIGLPSSRQTEESRQEMKDSGISEFIENQRSNYCLKFGFPFVICTRLNKKEAILQGLSRRLYNSPEEELHTGIEEVKKIALLRLKNLVSEDMDKKL</sequence>
<evidence type="ECO:0000256" key="4">
    <source>
        <dbReference type="ARBA" id="ARBA00022631"/>
    </source>
</evidence>
<evidence type="ECO:0000256" key="5">
    <source>
        <dbReference type="ARBA" id="ARBA00022793"/>
    </source>
</evidence>
<comment type="catalytic activity">
    <reaction evidence="1">
        <text>5-hydroxy-2-oxo-4-ureido-2,5-dihydro-1H-imidazole-5-carboxylate + H(+) = (S)-allantoin + CO2</text>
        <dbReference type="Rhea" id="RHEA:26301"/>
        <dbReference type="ChEBI" id="CHEBI:15378"/>
        <dbReference type="ChEBI" id="CHEBI:15678"/>
        <dbReference type="ChEBI" id="CHEBI:16526"/>
        <dbReference type="ChEBI" id="CHEBI:58639"/>
        <dbReference type="EC" id="4.1.1.97"/>
    </reaction>
</comment>
<name>A0AAW0T7E5_SCYPA</name>
<proteinExistence type="predicted"/>
<evidence type="ECO:0000313" key="8">
    <source>
        <dbReference type="EMBL" id="KAK8383133.1"/>
    </source>
</evidence>
<organism evidence="8 9">
    <name type="scientific">Scylla paramamosain</name>
    <name type="common">Mud crab</name>
    <dbReference type="NCBI Taxonomy" id="85552"/>
    <lineage>
        <taxon>Eukaryota</taxon>
        <taxon>Metazoa</taxon>
        <taxon>Ecdysozoa</taxon>
        <taxon>Arthropoda</taxon>
        <taxon>Crustacea</taxon>
        <taxon>Multicrustacea</taxon>
        <taxon>Malacostraca</taxon>
        <taxon>Eumalacostraca</taxon>
        <taxon>Eucarida</taxon>
        <taxon>Decapoda</taxon>
        <taxon>Pleocyemata</taxon>
        <taxon>Brachyura</taxon>
        <taxon>Eubrachyura</taxon>
        <taxon>Portunoidea</taxon>
        <taxon>Portunidae</taxon>
        <taxon>Portuninae</taxon>
        <taxon>Scylla</taxon>
    </lineage>
</organism>
<evidence type="ECO:0000259" key="7">
    <source>
        <dbReference type="Pfam" id="PF09349"/>
    </source>
</evidence>
<dbReference type="EMBL" id="JARAKH010000038">
    <property type="protein sequence ID" value="KAK8383133.1"/>
    <property type="molecule type" value="Genomic_DNA"/>
</dbReference>
<keyword evidence="5" id="KW-0210">Decarboxylase</keyword>
<evidence type="ECO:0000256" key="1">
    <source>
        <dbReference type="ARBA" id="ARBA00001163"/>
    </source>
</evidence>
<evidence type="ECO:0000256" key="3">
    <source>
        <dbReference type="ARBA" id="ARBA00012257"/>
    </source>
</evidence>
<evidence type="ECO:0000313" key="9">
    <source>
        <dbReference type="Proteomes" id="UP001487740"/>
    </source>
</evidence>
<dbReference type="SUPFAM" id="SSF158694">
    <property type="entry name" value="UraD-Like"/>
    <property type="match status" value="1"/>
</dbReference>
<dbReference type="GO" id="GO:0019628">
    <property type="term" value="P:urate catabolic process"/>
    <property type="evidence" value="ECO:0007669"/>
    <property type="project" value="TreeGrafter"/>
</dbReference>
<dbReference type="Gene3D" id="1.10.3330.10">
    <property type="entry name" value="Oxo-4-hydroxy-4-carboxy-5-ureidoimidazoline decarboxylase"/>
    <property type="match status" value="1"/>
</dbReference>
<feature type="domain" description="Oxo-4-hydroxy-4-carboxy-5-ureidoimidazoline decarboxylase" evidence="7">
    <location>
        <begin position="19"/>
        <end position="165"/>
    </location>
</feature>
<comment type="caution">
    <text evidence="8">The sequence shown here is derived from an EMBL/GenBank/DDBJ whole genome shotgun (WGS) entry which is preliminary data.</text>
</comment>
<dbReference type="GO" id="GO:0005777">
    <property type="term" value="C:peroxisome"/>
    <property type="evidence" value="ECO:0007669"/>
    <property type="project" value="TreeGrafter"/>
</dbReference>
<dbReference type="Pfam" id="PF09349">
    <property type="entry name" value="OHCU_decarbox"/>
    <property type="match status" value="1"/>
</dbReference>
<dbReference type="InterPro" id="IPR018020">
    <property type="entry name" value="OHCU_decarboxylase"/>
</dbReference>
<comment type="pathway">
    <text evidence="2">Purine metabolism; urate degradation; (S)-allantoin from urate: step 3/3.</text>
</comment>
<dbReference type="EC" id="4.1.1.97" evidence="3"/>
<protein>
    <recommendedName>
        <fullName evidence="3">2-oxo-4-hydroxy-4-carboxy-5-ureidoimidazoline decarboxylase</fullName>
        <ecNumber evidence="3">4.1.1.97</ecNumber>
    </recommendedName>
</protein>
<dbReference type="GO" id="GO:0006144">
    <property type="term" value="P:purine nucleobase metabolic process"/>
    <property type="evidence" value="ECO:0007669"/>
    <property type="project" value="UniProtKB-KW"/>
</dbReference>